<dbReference type="EMBL" id="MG516911">
    <property type="protein sequence ID" value="AVE26226.1"/>
    <property type="molecule type" value="Genomic_DNA"/>
</dbReference>
<organism evidence="2">
    <name type="scientific">Proteus mirabilis</name>
    <dbReference type="NCBI Taxonomy" id="584"/>
    <lineage>
        <taxon>Bacteria</taxon>
        <taxon>Pseudomonadati</taxon>
        <taxon>Pseudomonadota</taxon>
        <taxon>Gammaproteobacteria</taxon>
        <taxon>Enterobacterales</taxon>
        <taxon>Morganellaceae</taxon>
        <taxon>Proteus</taxon>
    </lineage>
</organism>
<keyword evidence="1" id="KW-1133">Transmembrane helix</keyword>
<keyword evidence="2" id="KW-0614">Plasmid</keyword>
<evidence type="ECO:0000313" key="2">
    <source>
        <dbReference type="EMBL" id="AVE26226.1"/>
    </source>
</evidence>
<evidence type="ECO:0000256" key="1">
    <source>
        <dbReference type="SAM" id="Phobius"/>
    </source>
</evidence>
<feature type="transmembrane region" description="Helical" evidence="1">
    <location>
        <begin position="110"/>
        <end position="129"/>
    </location>
</feature>
<sequence>MKNKYTTFIRIIFLTVICVYPAYMLIRKRNIIDISVLILTVLIALVGDFVESIPLIELSKVFASFFLLTIYVYCYHIYFEHSKNHIDSISFKTVNNKIGHLVFSSDTICYFLPLKISSHFNMLWFYGYLRAITMHHQNRK</sequence>
<geneLocation type="plasmid" evidence="2">
    <name>pPm60</name>
</geneLocation>
<protein>
    <submittedName>
        <fullName evidence="2">Uncharacterized protein</fullName>
    </submittedName>
</protein>
<keyword evidence="1" id="KW-0472">Membrane</keyword>
<proteinExistence type="predicted"/>
<reference evidence="2" key="1">
    <citation type="journal article" date="2018" name="Antimicrob. Agents Chemother.">
        <title>Characterization of the complete nucleotide sequences of IMP-4-encoding plasmids, belonging to diverse Inc families, recovered from Enterobacteriaceae of wildlife origin.</title>
        <authorList>
            <person name="Dolejska M."/>
            <person name="Papagiannitsis C.C."/>
            <person name="Pratova H."/>
            <person name="Medvecky M."/>
            <person name="Davidova Gerzova L."/>
            <person name="Valcek A."/>
        </authorList>
    </citation>
    <scope>NUCLEOTIDE SEQUENCE</scope>
    <source>
        <plasmid evidence="2">pPm60</plasmid>
    </source>
</reference>
<name>A0A2L1KUI8_PROMI</name>
<feature type="transmembrane region" description="Helical" evidence="1">
    <location>
        <begin position="32"/>
        <end position="50"/>
    </location>
</feature>
<dbReference type="AlphaFoldDB" id="A0A2L1KUI8"/>
<feature type="transmembrane region" description="Helical" evidence="1">
    <location>
        <begin position="62"/>
        <end position="79"/>
    </location>
</feature>
<accession>A0A2L1KUI8</accession>
<keyword evidence="1" id="KW-0812">Transmembrane</keyword>
<feature type="transmembrane region" description="Helical" evidence="1">
    <location>
        <begin position="7"/>
        <end position="26"/>
    </location>
</feature>